<organism evidence="10 11">
    <name type="scientific">Halolamina salina</name>
    <dbReference type="NCBI Taxonomy" id="1220023"/>
    <lineage>
        <taxon>Archaea</taxon>
        <taxon>Methanobacteriati</taxon>
        <taxon>Methanobacteriota</taxon>
        <taxon>Stenosarchaea group</taxon>
        <taxon>Halobacteria</taxon>
        <taxon>Halobacteriales</taxon>
        <taxon>Haloferacaceae</taxon>
    </lineage>
</organism>
<dbReference type="PANTHER" id="PTHR30572">
    <property type="entry name" value="MEMBRANE COMPONENT OF TRANSPORTER-RELATED"/>
    <property type="match status" value="1"/>
</dbReference>
<gene>
    <name evidence="10" type="ORF">ACFR9S_00430</name>
</gene>
<comment type="subcellular location">
    <subcellularLocation>
        <location evidence="1">Cell membrane</location>
        <topology evidence="1">Multi-pass membrane protein</topology>
    </subcellularLocation>
</comment>
<evidence type="ECO:0000313" key="10">
    <source>
        <dbReference type="EMBL" id="MFD1524765.1"/>
    </source>
</evidence>
<keyword evidence="3 7" id="KW-0812">Transmembrane</keyword>
<name>A0ABD6B4D3_9EURY</name>
<dbReference type="Proteomes" id="UP001597111">
    <property type="component" value="Unassembled WGS sequence"/>
</dbReference>
<feature type="domain" description="MacB-like periplasmic core" evidence="9">
    <location>
        <begin position="27"/>
        <end position="219"/>
    </location>
</feature>
<dbReference type="Pfam" id="PF02687">
    <property type="entry name" value="FtsX"/>
    <property type="match status" value="1"/>
</dbReference>
<dbReference type="InterPro" id="IPR003838">
    <property type="entry name" value="ABC3_permease_C"/>
</dbReference>
<feature type="transmembrane region" description="Helical" evidence="7">
    <location>
        <begin position="295"/>
        <end position="324"/>
    </location>
</feature>
<keyword evidence="4 7" id="KW-1133">Transmembrane helix</keyword>
<dbReference type="EMBL" id="JBHUDH010000003">
    <property type="protein sequence ID" value="MFD1524765.1"/>
    <property type="molecule type" value="Genomic_DNA"/>
</dbReference>
<feature type="transmembrane region" description="Helical" evidence="7">
    <location>
        <begin position="250"/>
        <end position="274"/>
    </location>
</feature>
<evidence type="ECO:0000256" key="6">
    <source>
        <dbReference type="ARBA" id="ARBA00038076"/>
    </source>
</evidence>
<evidence type="ECO:0000259" key="8">
    <source>
        <dbReference type="Pfam" id="PF02687"/>
    </source>
</evidence>
<evidence type="ECO:0000313" key="11">
    <source>
        <dbReference type="Proteomes" id="UP001597111"/>
    </source>
</evidence>
<keyword evidence="11" id="KW-1185">Reference proteome</keyword>
<reference evidence="10 11" key="1">
    <citation type="journal article" date="2019" name="Int. J. Syst. Evol. Microbiol.">
        <title>The Global Catalogue of Microorganisms (GCM) 10K type strain sequencing project: providing services to taxonomists for standard genome sequencing and annotation.</title>
        <authorList>
            <consortium name="The Broad Institute Genomics Platform"/>
            <consortium name="The Broad Institute Genome Sequencing Center for Infectious Disease"/>
            <person name="Wu L."/>
            <person name="Ma J."/>
        </authorList>
    </citation>
    <scope>NUCLEOTIDE SEQUENCE [LARGE SCALE GENOMIC DNA]</scope>
    <source>
        <strain evidence="10 11">CGMCC 1.12285</strain>
    </source>
</reference>
<sequence>MSVEAWLWRFPSALMAWRNLGRNRARTALAALGIVIGVVAIASLGMAGASIQYSTNQELGGLANQVTVTAGEDNPEPALTESQVRNIERLVADADVIAQKTGTTTIDADGEPERVSVTGLTQAGALYDAQAGEVPDRLRSGALVSSTVADEFGLEIGDPIEYDGQLYRIRGILEPQQGFGGGASVVLPVSALADQEYYSTVTIVAEDGAAAEAVANRVERGMNGREEIVSVTTLAAVQESIDSLTNTLNLALIGIGSISLVVAAVSILNVMLMSTIERRGEIGVLRAVGIRRGEVLRMILTEAGLLGVIGGAVGAVVALGVGLLLNQVLFNDPTLVFEWASMQYLVFGFAFAVVASLLSGLYPAWKAANERPVETLRG</sequence>
<protein>
    <submittedName>
        <fullName evidence="10">ABC transporter permease</fullName>
    </submittedName>
</protein>
<accession>A0ABD6B4D3</accession>
<dbReference type="InterPro" id="IPR050250">
    <property type="entry name" value="Macrolide_Exporter_MacB"/>
</dbReference>
<evidence type="ECO:0000256" key="5">
    <source>
        <dbReference type="ARBA" id="ARBA00023136"/>
    </source>
</evidence>
<evidence type="ECO:0000256" key="2">
    <source>
        <dbReference type="ARBA" id="ARBA00022475"/>
    </source>
</evidence>
<dbReference type="PANTHER" id="PTHR30572:SF4">
    <property type="entry name" value="ABC TRANSPORTER PERMEASE YTRF"/>
    <property type="match status" value="1"/>
</dbReference>
<dbReference type="InterPro" id="IPR025857">
    <property type="entry name" value="MacB_PCD"/>
</dbReference>
<proteinExistence type="inferred from homology"/>
<dbReference type="AlphaFoldDB" id="A0ABD6B4D3"/>
<dbReference type="GO" id="GO:0005886">
    <property type="term" value="C:plasma membrane"/>
    <property type="evidence" value="ECO:0007669"/>
    <property type="project" value="UniProtKB-SubCell"/>
</dbReference>
<dbReference type="Pfam" id="PF12704">
    <property type="entry name" value="MacB_PCD"/>
    <property type="match status" value="1"/>
</dbReference>
<evidence type="ECO:0000256" key="3">
    <source>
        <dbReference type="ARBA" id="ARBA00022692"/>
    </source>
</evidence>
<keyword evidence="5 7" id="KW-0472">Membrane</keyword>
<keyword evidence="2" id="KW-1003">Cell membrane</keyword>
<evidence type="ECO:0000256" key="1">
    <source>
        <dbReference type="ARBA" id="ARBA00004651"/>
    </source>
</evidence>
<feature type="domain" description="ABC3 transporter permease C-terminal" evidence="8">
    <location>
        <begin position="255"/>
        <end position="370"/>
    </location>
</feature>
<comment type="similarity">
    <text evidence="6">Belongs to the ABC-4 integral membrane protein family.</text>
</comment>
<feature type="transmembrane region" description="Helical" evidence="7">
    <location>
        <begin position="28"/>
        <end position="49"/>
    </location>
</feature>
<evidence type="ECO:0000256" key="7">
    <source>
        <dbReference type="SAM" id="Phobius"/>
    </source>
</evidence>
<dbReference type="RefSeq" id="WP_379732346.1">
    <property type="nucleotide sequence ID" value="NZ_JBHSWZ010000276.1"/>
</dbReference>
<evidence type="ECO:0000256" key="4">
    <source>
        <dbReference type="ARBA" id="ARBA00022989"/>
    </source>
</evidence>
<comment type="caution">
    <text evidence="10">The sequence shown here is derived from an EMBL/GenBank/DDBJ whole genome shotgun (WGS) entry which is preliminary data.</text>
</comment>
<feature type="transmembrane region" description="Helical" evidence="7">
    <location>
        <begin position="344"/>
        <end position="365"/>
    </location>
</feature>
<evidence type="ECO:0000259" key="9">
    <source>
        <dbReference type="Pfam" id="PF12704"/>
    </source>
</evidence>